<dbReference type="GO" id="GO:1905303">
    <property type="term" value="P:positive regulation of macropinocytosis"/>
    <property type="evidence" value="ECO:0007669"/>
    <property type="project" value="UniProtKB-ARBA"/>
</dbReference>
<evidence type="ECO:0000256" key="4">
    <source>
        <dbReference type="ARBA" id="ARBA00022553"/>
    </source>
</evidence>
<evidence type="ECO:0000256" key="11">
    <source>
        <dbReference type="PROSITE-ProRule" id="PRU10141"/>
    </source>
</evidence>
<dbReference type="GO" id="GO:0005524">
    <property type="term" value="F:ATP binding"/>
    <property type="evidence" value="ECO:0007669"/>
    <property type="project" value="UniProtKB-UniRule"/>
</dbReference>
<dbReference type="AlphaFoldDB" id="A0A6B2L717"/>
<keyword evidence="5" id="KW-0808">Transferase</keyword>
<feature type="domain" description="Protein kinase" evidence="13">
    <location>
        <begin position="12"/>
        <end position="262"/>
    </location>
</feature>
<dbReference type="GO" id="GO:0030334">
    <property type="term" value="P:regulation of cell migration"/>
    <property type="evidence" value="ECO:0007669"/>
    <property type="project" value="UniProtKB-ARBA"/>
</dbReference>
<dbReference type="SUPFAM" id="SSF56112">
    <property type="entry name" value="Protein kinase-like (PK-like)"/>
    <property type="match status" value="1"/>
</dbReference>
<dbReference type="InterPro" id="IPR008271">
    <property type="entry name" value="Ser/Thr_kinase_AS"/>
</dbReference>
<evidence type="ECO:0000256" key="6">
    <source>
        <dbReference type="ARBA" id="ARBA00022741"/>
    </source>
</evidence>
<dbReference type="GO" id="GO:0032060">
    <property type="term" value="P:bleb assembly"/>
    <property type="evidence" value="ECO:0007669"/>
    <property type="project" value="UniProtKB-ARBA"/>
</dbReference>
<dbReference type="InterPro" id="IPR000961">
    <property type="entry name" value="AGC-kinase_C"/>
</dbReference>
<keyword evidence="3 12" id="KW-0723">Serine/threonine-protein kinase</keyword>
<proteinExistence type="inferred from homology"/>
<comment type="similarity">
    <text evidence="12">Belongs to the protein kinase superfamily.</text>
</comment>
<dbReference type="Pfam" id="PF00069">
    <property type="entry name" value="Pkinase"/>
    <property type="match status" value="1"/>
</dbReference>
<keyword evidence="7" id="KW-0418">Kinase</keyword>
<evidence type="ECO:0000256" key="10">
    <source>
        <dbReference type="ARBA" id="ARBA00048679"/>
    </source>
</evidence>
<dbReference type="InterPro" id="IPR045270">
    <property type="entry name" value="STKc_AGC"/>
</dbReference>
<keyword evidence="2" id="KW-0145">Chemotaxis</keyword>
<protein>
    <recommendedName>
        <fullName evidence="1">non-specific serine/threonine protein kinase</fullName>
        <ecNumber evidence="1">2.7.11.1</ecNumber>
    </recommendedName>
</protein>
<keyword evidence="8 11" id="KW-0067">ATP-binding</keyword>
<evidence type="ECO:0000256" key="5">
    <source>
        <dbReference type="ARBA" id="ARBA00022679"/>
    </source>
</evidence>
<dbReference type="PROSITE" id="PS51285">
    <property type="entry name" value="AGC_KINASE_CTER"/>
    <property type="match status" value="1"/>
</dbReference>
<dbReference type="InterPro" id="IPR017441">
    <property type="entry name" value="Protein_kinase_ATP_BS"/>
</dbReference>
<dbReference type="EC" id="2.7.11.1" evidence="1"/>
<evidence type="ECO:0000313" key="15">
    <source>
        <dbReference type="EMBL" id="NDV32823.1"/>
    </source>
</evidence>
<dbReference type="CDD" id="cd05123">
    <property type="entry name" value="STKc_AGC"/>
    <property type="match status" value="1"/>
</dbReference>
<evidence type="ECO:0000259" key="13">
    <source>
        <dbReference type="PROSITE" id="PS50011"/>
    </source>
</evidence>
<dbReference type="FunFam" id="3.30.200.20:FF:000048">
    <property type="entry name" value="Non-specific serine/threonine protein kinase"/>
    <property type="match status" value="1"/>
</dbReference>
<dbReference type="GO" id="GO:0006935">
    <property type="term" value="P:chemotaxis"/>
    <property type="evidence" value="ECO:0007669"/>
    <property type="project" value="UniProtKB-KW"/>
</dbReference>
<comment type="catalytic activity">
    <reaction evidence="9">
        <text>L-threonyl-[protein] + ATP = O-phospho-L-threonyl-[protein] + ADP + H(+)</text>
        <dbReference type="Rhea" id="RHEA:46608"/>
        <dbReference type="Rhea" id="RHEA-COMP:11060"/>
        <dbReference type="Rhea" id="RHEA-COMP:11605"/>
        <dbReference type="ChEBI" id="CHEBI:15378"/>
        <dbReference type="ChEBI" id="CHEBI:30013"/>
        <dbReference type="ChEBI" id="CHEBI:30616"/>
        <dbReference type="ChEBI" id="CHEBI:61977"/>
        <dbReference type="ChEBI" id="CHEBI:456216"/>
        <dbReference type="EC" id="2.7.11.1"/>
    </reaction>
</comment>
<keyword evidence="4" id="KW-0597">Phosphoprotein</keyword>
<dbReference type="PANTHER" id="PTHR24351">
    <property type="entry name" value="RIBOSOMAL PROTEIN S6 KINASE"/>
    <property type="match status" value="1"/>
</dbReference>
<dbReference type="Gene3D" id="1.10.510.10">
    <property type="entry name" value="Transferase(Phosphotransferase) domain 1"/>
    <property type="match status" value="1"/>
</dbReference>
<dbReference type="FunFam" id="1.10.510.10:FF:000008">
    <property type="entry name" value="Non-specific serine/threonine protein kinase"/>
    <property type="match status" value="1"/>
</dbReference>
<dbReference type="EMBL" id="GIBP01003854">
    <property type="protein sequence ID" value="NDV32823.1"/>
    <property type="molecule type" value="Transcribed_RNA"/>
</dbReference>
<dbReference type="InterPro" id="IPR011009">
    <property type="entry name" value="Kinase-like_dom_sf"/>
</dbReference>
<evidence type="ECO:0000256" key="12">
    <source>
        <dbReference type="RuleBase" id="RU000304"/>
    </source>
</evidence>
<dbReference type="GO" id="GO:0031269">
    <property type="term" value="P:pseudopodium assembly"/>
    <property type="evidence" value="ECO:0007669"/>
    <property type="project" value="UniProtKB-ARBA"/>
</dbReference>
<dbReference type="PROSITE" id="PS00108">
    <property type="entry name" value="PROTEIN_KINASE_ST"/>
    <property type="match status" value="1"/>
</dbReference>
<evidence type="ECO:0000256" key="9">
    <source>
        <dbReference type="ARBA" id="ARBA00047899"/>
    </source>
</evidence>
<feature type="binding site" evidence="11">
    <location>
        <position position="51"/>
    </location>
    <ligand>
        <name>ATP</name>
        <dbReference type="ChEBI" id="CHEBI:30616"/>
    </ligand>
</feature>
<evidence type="ECO:0000256" key="7">
    <source>
        <dbReference type="ARBA" id="ARBA00022777"/>
    </source>
</evidence>
<feature type="domain" description="AGC-kinase C-terminal" evidence="14">
    <location>
        <begin position="263"/>
        <end position="337"/>
    </location>
</feature>
<dbReference type="SMART" id="SM00133">
    <property type="entry name" value="S_TK_X"/>
    <property type="match status" value="1"/>
</dbReference>
<dbReference type="GO" id="GO:0110094">
    <property type="term" value="P:polyphosphate-mediated signaling"/>
    <property type="evidence" value="ECO:0007669"/>
    <property type="project" value="UniProtKB-ARBA"/>
</dbReference>
<dbReference type="InterPro" id="IPR000719">
    <property type="entry name" value="Prot_kinase_dom"/>
</dbReference>
<reference evidence="15" key="1">
    <citation type="journal article" date="2020" name="J. Eukaryot. Microbiol.">
        <title>De novo Sequencing, Assembly and Annotation of the Transcriptome for the Free-Living Testate Amoeba Arcella intermedia.</title>
        <authorList>
            <person name="Ribeiro G.M."/>
            <person name="Porfirio-Sousa A.L."/>
            <person name="Maurer-Alcala X.X."/>
            <person name="Katz L.A."/>
            <person name="Lahr D.J.G."/>
        </authorList>
    </citation>
    <scope>NUCLEOTIDE SEQUENCE</scope>
</reference>
<evidence type="ECO:0000256" key="8">
    <source>
        <dbReference type="ARBA" id="ARBA00022840"/>
    </source>
</evidence>
<dbReference type="PROSITE" id="PS00107">
    <property type="entry name" value="PROTEIN_KINASE_ATP"/>
    <property type="match status" value="1"/>
</dbReference>
<evidence type="ECO:0000256" key="2">
    <source>
        <dbReference type="ARBA" id="ARBA00022500"/>
    </source>
</evidence>
<sequence>MCSGKKVSASDFELLRVIGRGSFGKVMQVKHTETGKIYAMKTMRKDNIIAKNQVAHTKDEKHILQRIKHPFIVNLNYAFQTKDKLYMILDYVNGGELFWHLKREGNFSEERSKFYAAEIASALLHLHENGIIYRDLKPENLLLDSEGHIVITDFGLSKEIKDGETHTFCGTPEYLAPEVLLGAGHSYAVDWWSLGTLVYEMITGLPPFYSEDRTQMYQMILNDDLVFPNDMSDEVCDLLLGLLEKDPRDRITPDEIQEHPWFKGIDWEALIQKHIKPPWKPTVHGPMDMSQIDPSLLQETPADTPDEKFRFMEFSSEDEDLFEGFTFEGAEVGSLFKKGESNIAL</sequence>
<evidence type="ECO:0000256" key="1">
    <source>
        <dbReference type="ARBA" id="ARBA00012513"/>
    </source>
</evidence>
<dbReference type="Gene3D" id="3.30.200.20">
    <property type="entry name" value="Phosphorylase Kinase, domain 1"/>
    <property type="match status" value="1"/>
</dbReference>
<accession>A0A6B2L717</accession>
<evidence type="ECO:0000259" key="14">
    <source>
        <dbReference type="PROSITE" id="PS51285"/>
    </source>
</evidence>
<dbReference type="GO" id="GO:1904630">
    <property type="term" value="P:cellular response to diterpene"/>
    <property type="evidence" value="ECO:0007669"/>
    <property type="project" value="UniProtKB-ARBA"/>
</dbReference>
<dbReference type="GO" id="GO:0004691">
    <property type="term" value="F:cAMP-dependent protein kinase activity"/>
    <property type="evidence" value="ECO:0007669"/>
    <property type="project" value="UniProtKB-ARBA"/>
</dbReference>
<dbReference type="GO" id="GO:0046580">
    <property type="term" value="P:negative regulation of Ras protein signal transduction"/>
    <property type="evidence" value="ECO:0007669"/>
    <property type="project" value="UniProtKB-ARBA"/>
</dbReference>
<organism evidence="15">
    <name type="scientific">Arcella intermedia</name>
    <dbReference type="NCBI Taxonomy" id="1963864"/>
    <lineage>
        <taxon>Eukaryota</taxon>
        <taxon>Amoebozoa</taxon>
        <taxon>Tubulinea</taxon>
        <taxon>Elardia</taxon>
        <taxon>Arcellinida</taxon>
        <taxon>Sphaerothecina</taxon>
        <taxon>Arcellidae</taxon>
        <taxon>Arcella</taxon>
    </lineage>
</organism>
<name>A0A6B2L717_9EUKA</name>
<evidence type="ECO:0000256" key="3">
    <source>
        <dbReference type="ARBA" id="ARBA00022527"/>
    </source>
</evidence>
<dbReference type="GO" id="GO:0050920">
    <property type="term" value="P:regulation of chemotaxis"/>
    <property type="evidence" value="ECO:0007669"/>
    <property type="project" value="UniProtKB-ARBA"/>
</dbReference>
<keyword evidence="6 11" id="KW-0547">Nucleotide-binding</keyword>
<dbReference type="SMART" id="SM00220">
    <property type="entry name" value="S_TKc"/>
    <property type="match status" value="1"/>
</dbReference>
<comment type="catalytic activity">
    <reaction evidence="10">
        <text>L-seryl-[protein] + ATP = O-phospho-L-seryl-[protein] + ADP + H(+)</text>
        <dbReference type="Rhea" id="RHEA:17989"/>
        <dbReference type="Rhea" id="RHEA-COMP:9863"/>
        <dbReference type="Rhea" id="RHEA-COMP:11604"/>
        <dbReference type="ChEBI" id="CHEBI:15378"/>
        <dbReference type="ChEBI" id="CHEBI:29999"/>
        <dbReference type="ChEBI" id="CHEBI:30616"/>
        <dbReference type="ChEBI" id="CHEBI:83421"/>
        <dbReference type="ChEBI" id="CHEBI:456216"/>
        <dbReference type="EC" id="2.7.11.1"/>
    </reaction>
</comment>
<dbReference type="PROSITE" id="PS50011">
    <property type="entry name" value="PROTEIN_KINASE_DOM"/>
    <property type="match status" value="1"/>
</dbReference>